<feature type="compositionally biased region" description="Basic and acidic residues" evidence="5">
    <location>
        <begin position="886"/>
        <end position="897"/>
    </location>
</feature>
<proteinExistence type="inferred from homology"/>
<dbReference type="InterPro" id="IPR000591">
    <property type="entry name" value="DEP_dom"/>
</dbReference>
<dbReference type="Pfam" id="PF00610">
    <property type="entry name" value="DEP"/>
    <property type="match status" value="1"/>
</dbReference>
<dbReference type="GO" id="GO:0035556">
    <property type="term" value="P:intracellular signal transduction"/>
    <property type="evidence" value="ECO:0007669"/>
    <property type="project" value="InterPro"/>
</dbReference>
<dbReference type="EMBL" id="HF935206">
    <property type="protein sequence ID" value="CCX04506.1"/>
    <property type="molecule type" value="Genomic_DNA"/>
</dbReference>
<feature type="region of interest" description="Disordered" evidence="5">
    <location>
        <begin position="868"/>
        <end position="918"/>
    </location>
</feature>
<evidence type="ECO:0000313" key="7">
    <source>
        <dbReference type="EMBL" id="CCX04506.1"/>
    </source>
</evidence>
<dbReference type="InterPro" id="IPR027244">
    <property type="entry name" value="IML1"/>
</dbReference>
<dbReference type="Pfam" id="PF12257">
    <property type="entry name" value="IML1"/>
    <property type="match status" value="1"/>
</dbReference>
<feature type="compositionally biased region" description="Polar residues" evidence="5">
    <location>
        <begin position="1466"/>
        <end position="1483"/>
    </location>
</feature>
<feature type="region of interest" description="Disordered" evidence="5">
    <location>
        <begin position="616"/>
        <end position="645"/>
    </location>
</feature>
<evidence type="ECO:0000256" key="2">
    <source>
        <dbReference type="ARBA" id="ARBA00005643"/>
    </source>
</evidence>
<dbReference type="OrthoDB" id="39497at2759"/>
<keyword evidence="8" id="KW-1185">Reference proteome</keyword>
<dbReference type="GO" id="GO:1904262">
    <property type="term" value="P:negative regulation of TORC1 signaling"/>
    <property type="evidence" value="ECO:0007669"/>
    <property type="project" value="TreeGrafter"/>
</dbReference>
<dbReference type="InterPro" id="IPR036388">
    <property type="entry name" value="WH-like_DNA-bd_sf"/>
</dbReference>
<gene>
    <name evidence="7" type="ORF">PCON_02476</name>
</gene>
<dbReference type="GO" id="GO:0005096">
    <property type="term" value="F:GTPase activator activity"/>
    <property type="evidence" value="ECO:0007669"/>
    <property type="project" value="InterPro"/>
</dbReference>
<dbReference type="Proteomes" id="UP000018144">
    <property type="component" value="Unassembled WGS sequence"/>
</dbReference>
<feature type="region of interest" description="Disordered" evidence="5">
    <location>
        <begin position="1421"/>
        <end position="1490"/>
    </location>
</feature>
<dbReference type="GO" id="GO:0005774">
    <property type="term" value="C:vacuolar membrane"/>
    <property type="evidence" value="ECO:0007669"/>
    <property type="project" value="UniProtKB-SubCell"/>
</dbReference>
<evidence type="ECO:0000256" key="4">
    <source>
        <dbReference type="ARBA" id="ARBA00021881"/>
    </source>
</evidence>
<feature type="region of interest" description="Disordered" evidence="5">
    <location>
        <begin position="78"/>
        <end position="133"/>
    </location>
</feature>
<comment type="similarity">
    <text evidence="2">Belongs to the IML1 family.</text>
</comment>
<organism evidence="7 8">
    <name type="scientific">Pyronema omphalodes (strain CBS 100304)</name>
    <name type="common">Pyronema confluens</name>
    <dbReference type="NCBI Taxonomy" id="1076935"/>
    <lineage>
        <taxon>Eukaryota</taxon>
        <taxon>Fungi</taxon>
        <taxon>Dikarya</taxon>
        <taxon>Ascomycota</taxon>
        <taxon>Pezizomycotina</taxon>
        <taxon>Pezizomycetes</taxon>
        <taxon>Pezizales</taxon>
        <taxon>Pyronemataceae</taxon>
        <taxon>Pyronema</taxon>
    </lineage>
</organism>
<dbReference type="Gene3D" id="1.10.10.10">
    <property type="entry name" value="Winged helix-like DNA-binding domain superfamily/Winged helix DNA-binding domain"/>
    <property type="match status" value="1"/>
</dbReference>
<dbReference type="CDD" id="cd04449">
    <property type="entry name" value="DEP_DEPDC5-like"/>
    <property type="match status" value="1"/>
</dbReference>
<dbReference type="InterPro" id="IPR036390">
    <property type="entry name" value="WH_DNA-bd_sf"/>
</dbReference>
<feature type="compositionally biased region" description="Low complexity" evidence="5">
    <location>
        <begin position="908"/>
        <end position="918"/>
    </location>
</feature>
<feature type="compositionally biased region" description="Low complexity" evidence="5">
    <location>
        <begin position="586"/>
        <end position="597"/>
    </location>
</feature>
<sequence>MSRPSTTNLYPPSTSYATFGGGTYGAPNTRTLTLWIHDPDASGALSKHETVLNYDLFPPGVAKPGDVAEVRLVPQATSATTNNLPAEGYSTGNGNGHASDNGSGSLLADRRPVRRKGSYTGSMIEEERAKNDLSTTQEEPRFLFVIRELEESQRKLNVQISLASHVATMFGFPSRATVKVSIVDKPQHEASHVEIFLRDQYVTRSDIWRLTTALLSGTCPYKSQKLLFINSIRATVGNVWVRGDKVRSAYFSPRTVPIFRSESSRHVIFIQMSREMWHFDTYDGGDADDNSDNGMTGGTGGVGGEVMFNKLINGFLPELFKRFRRLNANHLVSIVLFTRIVYENGEPVGIVSTEGPDGEEFMGTPGGIEVGEGRRYRDFFRVVISNMGSIDWTVILDKLKREFTIFLRDVLVQPVPSEDSSDGVVMDLTPPASSAASIVSRPGTPAMLPVDKLRPSGATPGQSPRLPPMKSGRAKTIITGRPSSAIHGNILEAINLATIQFSRTHIDVDLMRTGVSIVLVTPGTGLFEVDYEMLKATTEGLIANGMGIDLVCLSKAPLHTVPLFRYRNPTPAHQSAEENSMRAGMSPPKQSQQQPQPGEWVYAMPHWIDISFWSSSSEKKTRRGRGPGSGDGIKKKDSKAQKKKATQTFRARCKIYELQMMGIVENETSCITIPFLHGNPLWKITPEDGPPLDVASKEVDRKRRERWKDDNFGWMDSYDDAAFRPLPVFQEVMRQAAARKNNDDEPEKILQTLEEEVTVLGTSFRGDATRPVSSRSGFFDRKMKERRPELESPDESKPPPLIITSTETPVASSSLGGGLLGRPAARLRQISFGFKAWGGATKSAAKAATTTDVTGLGTMVTRGFDTSEHSLVSPKSTGPLSPRGSIGRDGKFYESPEKPQSSWGTRPISITGSSMTTSSLEAAAREKDRRRSFVGSPLEHRALGIRDLELKAASSLSRPAGPRNDFAANADKTASIPLTVSPTSAIAPWVQVLNPSNPKKNAHAVVNQWRPWHHVFPKRVKMASVKWKSLCTPALLPLTTEHFPTAEQLATEYQESPYVISQNSDYELGESTGNRETLVRAMIALRLTQGFQIVVGNRVTEATQGRGGQQEIYGHNYMGTPGSSCFMSRGAQIHQLICDEHYNVEVKRYIRKPANALQTKKYGNDEYTSYIKTLLKPTYSPVRTNFHQPVSDYNWNYADQYIAGYEDILRDQLRYWRARFVLIPGEPPESARRGQITGSSTELNDEEVHLEGIRRLTMIFQRNRYIPPDERHYERQTNPRQKSKETNPLQILYKTVDPSVAVAQELETLFIPDTDGHMRRSQLLTTETFDSKNLDYKAIAQDLQGPRGPKFYDRRWHLRTHSNCFIGEEMVTWIVENFKDVNTRQEAEAVGKDLYDHGLFQHVDGRHEFRDGNYFYRITEPYANPPRPSSKSGWLSSFKSEKSVPPTPSTAETAAISSPLYRQRSRSSTMLTEDSMSSTTPTLSHPKKKAEVDLSKSMKFDVDPSRKSYRPEVITLHYDRLHNPDNCYHLRIDWMGTTSKLIADCLTSWARTMDRYGLKLVQVPIDEVSRIPNTNLFRAPSIIKLALAPPPPPSPHPSVSTISNENMEFSTILTPLQSSQPQDPWLYHKLILKKFNFVLDTEAASNFPEDVEVKYSWGNLDYNWTQYIHRSGVVFCQLSDAGDFYMMSNRAYTPRISHPPAQRGNGGGSAEEQPPTPEAIKGEMEMFLTDPDKLRAFYEDILRQRSPKPLVGGRWDSPIIAPVGVVRMGSPIVGATGVHVMGTGRLGSVSGEEGLGEFLLGK</sequence>
<evidence type="ECO:0000313" key="8">
    <source>
        <dbReference type="Proteomes" id="UP000018144"/>
    </source>
</evidence>
<dbReference type="OMA" id="SWMNATP"/>
<feature type="compositionally biased region" description="Low complexity" evidence="5">
    <location>
        <begin position="1429"/>
        <end position="1438"/>
    </location>
</feature>
<comment type="subcellular location">
    <subcellularLocation>
        <location evidence="1">Vacuole membrane</location>
        <topology evidence="1">Peripheral membrane protein</topology>
    </subcellularLocation>
</comment>
<evidence type="ECO:0000256" key="1">
    <source>
        <dbReference type="ARBA" id="ARBA00004148"/>
    </source>
</evidence>
<evidence type="ECO:0000256" key="5">
    <source>
        <dbReference type="SAM" id="MobiDB-lite"/>
    </source>
</evidence>
<feature type="compositionally biased region" description="Polar residues" evidence="5">
    <location>
        <begin position="78"/>
        <end position="104"/>
    </location>
</feature>
<feature type="region of interest" description="Disordered" evidence="5">
    <location>
        <begin position="569"/>
        <end position="597"/>
    </location>
</feature>
<dbReference type="eggNOG" id="KOG3572">
    <property type="taxonomic scope" value="Eukaryota"/>
</dbReference>
<feature type="compositionally biased region" description="Polar residues" evidence="5">
    <location>
        <begin position="869"/>
        <end position="879"/>
    </location>
</feature>
<feature type="region of interest" description="Disordered" evidence="5">
    <location>
        <begin position="771"/>
        <end position="801"/>
    </location>
</feature>
<dbReference type="InterPro" id="IPR045838">
    <property type="entry name" value="DEPDC5_CTD"/>
</dbReference>
<name>U4KUR2_PYROM</name>
<dbReference type="SUPFAM" id="SSF46785">
    <property type="entry name" value="Winged helix' DNA-binding domain"/>
    <property type="match status" value="1"/>
</dbReference>
<reference evidence="7 8" key="1">
    <citation type="journal article" date="2013" name="PLoS Genet.">
        <title>The genome and development-dependent transcriptomes of Pyronema confluens: a window into fungal evolution.</title>
        <authorList>
            <person name="Traeger S."/>
            <person name="Altegoer F."/>
            <person name="Freitag M."/>
            <person name="Gabaldon T."/>
            <person name="Kempken F."/>
            <person name="Kumar A."/>
            <person name="Marcet-Houben M."/>
            <person name="Poggeler S."/>
            <person name="Stajich J.E."/>
            <person name="Nowrousian M."/>
        </authorList>
    </citation>
    <scope>NUCLEOTIDE SEQUENCE [LARGE SCALE GENOMIC DNA]</scope>
    <source>
        <strain evidence="8">CBS 100304</strain>
        <tissue evidence="7">Vegetative mycelium</tissue>
    </source>
</reference>
<feature type="region of interest" description="Disordered" evidence="5">
    <location>
        <begin position="1695"/>
        <end position="1717"/>
    </location>
</feature>
<dbReference type="Pfam" id="PF19418">
    <property type="entry name" value="DEPDC5_CTD"/>
    <property type="match status" value="1"/>
</dbReference>
<evidence type="ECO:0000259" key="6">
    <source>
        <dbReference type="PROSITE" id="PS50186"/>
    </source>
</evidence>
<feature type="compositionally biased region" description="Basic and acidic residues" evidence="5">
    <location>
        <begin position="778"/>
        <end position="797"/>
    </location>
</feature>
<dbReference type="PANTHER" id="PTHR13179:SF8">
    <property type="entry name" value="GATOR COMPLEX PROTEIN DEPDC5"/>
    <property type="match status" value="1"/>
</dbReference>
<dbReference type="PROSITE" id="PS50186">
    <property type="entry name" value="DEP"/>
    <property type="match status" value="1"/>
</dbReference>
<evidence type="ECO:0000256" key="3">
    <source>
        <dbReference type="ARBA" id="ARBA00018529"/>
    </source>
</evidence>
<dbReference type="InterPro" id="IPR048255">
    <property type="entry name" value="IML1_N"/>
</dbReference>
<protein>
    <recommendedName>
        <fullName evidence="3">Vacuolar membrane-associated protein IML1</fullName>
    </recommendedName>
    <alternativeName>
        <fullName evidence="4">Vacuolar membrane-associated protein iml1</fullName>
    </alternativeName>
</protein>
<dbReference type="GO" id="GO:1990130">
    <property type="term" value="C:GATOR1 complex"/>
    <property type="evidence" value="ECO:0007669"/>
    <property type="project" value="TreeGrafter"/>
</dbReference>
<dbReference type="SMART" id="SM00049">
    <property type="entry name" value="DEP"/>
    <property type="match status" value="1"/>
</dbReference>
<accession>U4KUR2</accession>
<dbReference type="STRING" id="1076935.U4KUR2"/>
<dbReference type="PANTHER" id="PTHR13179">
    <property type="entry name" value="DEP DOMAIN CONTAINING PROTEIN 5"/>
    <property type="match status" value="1"/>
</dbReference>
<dbReference type="GO" id="GO:0010508">
    <property type="term" value="P:positive regulation of autophagy"/>
    <property type="evidence" value="ECO:0007669"/>
    <property type="project" value="TreeGrafter"/>
</dbReference>
<feature type="domain" description="DEP" evidence="6">
    <location>
        <begin position="1345"/>
        <end position="1420"/>
    </location>
</feature>